<proteinExistence type="predicted"/>
<evidence type="ECO:0000313" key="2">
    <source>
        <dbReference type="Proteomes" id="UP001307889"/>
    </source>
</evidence>
<accession>A0ABN7AMI3</accession>
<dbReference type="EMBL" id="AP028912">
    <property type="protein sequence ID" value="BES93440.1"/>
    <property type="molecule type" value="Genomic_DNA"/>
</dbReference>
<reference evidence="1 2" key="1">
    <citation type="submission" date="2023-09" db="EMBL/GenBank/DDBJ databases">
        <title>Nesidiocoris tenuis whole genome shotgun sequence.</title>
        <authorList>
            <person name="Shibata T."/>
            <person name="Shimoda M."/>
            <person name="Kobayashi T."/>
            <person name="Uehara T."/>
        </authorList>
    </citation>
    <scope>NUCLEOTIDE SEQUENCE [LARGE SCALE GENOMIC DNA]</scope>
    <source>
        <strain evidence="1 2">Japan</strain>
    </source>
</reference>
<dbReference type="Proteomes" id="UP001307889">
    <property type="component" value="Chromosome 4"/>
</dbReference>
<keyword evidence="2" id="KW-1185">Reference proteome</keyword>
<gene>
    <name evidence="1" type="ORF">NTJ_06250</name>
</gene>
<evidence type="ECO:0000313" key="1">
    <source>
        <dbReference type="EMBL" id="BES93440.1"/>
    </source>
</evidence>
<name>A0ABN7AMI3_9HEMI</name>
<organism evidence="1 2">
    <name type="scientific">Nesidiocoris tenuis</name>
    <dbReference type="NCBI Taxonomy" id="355587"/>
    <lineage>
        <taxon>Eukaryota</taxon>
        <taxon>Metazoa</taxon>
        <taxon>Ecdysozoa</taxon>
        <taxon>Arthropoda</taxon>
        <taxon>Hexapoda</taxon>
        <taxon>Insecta</taxon>
        <taxon>Pterygota</taxon>
        <taxon>Neoptera</taxon>
        <taxon>Paraneoptera</taxon>
        <taxon>Hemiptera</taxon>
        <taxon>Heteroptera</taxon>
        <taxon>Panheteroptera</taxon>
        <taxon>Cimicomorpha</taxon>
        <taxon>Miridae</taxon>
        <taxon>Dicyphina</taxon>
        <taxon>Nesidiocoris</taxon>
    </lineage>
</organism>
<sequence length="78" mass="8881">MLTETHVFCIPFCLRTNKVIDHFAKTNLSPGNPKDAQPRPRFDNILQLLFLLHAIVFRGSNVHLQSRELAVSYGQCCV</sequence>
<protein>
    <submittedName>
        <fullName evidence="1">Uncharacterized protein</fullName>
    </submittedName>
</protein>